<gene>
    <name evidence="1" type="ORF">BSZ19_47035</name>
</gene>
<reference evidence="1 2" key="1">
    <citation type="submission" date="2017-03" db="EMBL/GenBank/DDBJ databases">
        <title>Whole genome sequences of fourteen strains of Bradyrhizobium canariense and one strain of Bradyrhizobium japonicum isolated from Lupinus (Papilionoideae: Genisteae) species in Algeria.</title>
        <authorList>
            <person name="Crovadore J."/>
            <person name="Chekireb D."/>
            <person name="Brachmann A."/>
            <person name="Chablais R."/>
            <person name="Cochard B."/>
            <person name="Lefort F."/>
        </authorList>
    </citation>
    <scope>NUCLEOTIDE SEQUENCE [LARGE SCALE GENOMIC DNA]</scope>
    <source>
        <strain evidence="1 2">UBMA197</strain>
    </source>
</reference>
<evidence type="ECO:0000313" key="2">
    <source>
        <dbReference type="Proteomes" id="UP000193335"/>
    </source>
</evidence>
<protein>
    <submittedName>
        <fullName evidence="1">Uncharacterized protein</fullName>
    </submittedName>
</protein>
<dbReference type="AlphaFoldDB" id="A0A1Y2J7P1"/>
<organism evidence="1 2">
    <name type="scientific">Bradyrhizobium japonicum</name>
    <dbReference type="NCBI Taxonomy" id="375"/>
    <lineage>
        <taxon>Bacteria</taxon>
        <taxon>Pseudomonadati</taxon>
        <taxon>Pseudomonadota</taxon>
        <taxon>Alphaproteobacteria</taxon>
        <taxon>Hyphomicrobiales</taxon>
        <taxon>Nitrobacteraceae</taxon>
        <taxon>Bradyrhizobium</taxon>
    </lineage>
</organism>
<sequence>MATDLPEPRRRPISKKVTKAIELMLGGKAKNITDAADLVGMPRETLSRNLHRDDIEDQIRKHCRRALIMAAPRAAAVKVELLESENSIVRERASSFALSMIGIAPQASGAAVNVSIEQKAGYVIILTDDPPKVDEAGLMTDVTPGTVRSG</sequence>
<evidence type="ECO:0000313" key="1">
    <source>
        <dbReference type="EMBL" id="OSJ22147.1"/>
    </source>
</evidence>
<proteinExistence type="predicted"/>
<accession>A0A1Y2J7P1</accession>
<dbReference type="Proteomes" id="UP000193335">
    <property type="component" value="Unassembled WGS sequence"/>
</dbReference>
<name>A0A1Y2J7P1_BRAJP</name>
<dbReference type="RefSeq" id="WP_085405438.1">
    <property type="nucleotide sequence ID" value="NZ_NAFL01000286.1"/>
</dbReference>
<comment type="caution">
    <text evidence="1">The sequence shown here is derived from an EMBL/GenBank/DDBJ whole genome shotgun (WGS) entry which is preliminary data.</text>
</comment>
<dbReference type="EMBL" id="NAFL01000286">
    <property type="protein sequence ID" value="OSJ22147.1"/>
    <property type="molecule type" value="Genomic_DNA"/>
</dbReference>